<evidence type="ECO:0000313" key="1">
    <source>
        <dbReference type="EMBL" id="CDQ89344.1"/>
    </source>
</evidence>
<dbReference type="GO" id="GO:0030337">
    <property type="term" value="F:DNA polymerase processivity factor activity"/>
    <property type="evidence" value="ECO:0007669"/>
    <property type="project" value="TreeGrafter"/>
</dbReference>
<accession>A0A060YIT2</accession>
<dbReference type="STRING" id="8022.A0A060YIT2"/>
<organism evidence="1 2">
    <name type="scientific">Oncorhynchus mykiss</name>
    <name type="common">Rainbow trout</name>
    <name type="synonym">Salmo gairdneri</name>
    <dbReference type="NCBI Taxonomy" id="8022"/>
    <lineage>
        <taxon>Eukaryota</taxon>
        <taxon>Metazoa</taxon>
        <taxon>Chordata</taxon>
        <taxon>Craniata</taxon>
        <taxon>Vertebrata</taxon>
        <taxon>Euteleostomi</taxon>
        <taxon>Actinopterygii</taxon>
        <taxon>Neopterygii</taxon>
        <taxon>Teleostei</taxon>
        <taxon>Protacanthopterygii</taxon>
        <taxon>Salmoniformes</taxon>
        <taxon>Salmonidae</taxon>
        <taxon>Salmoninae</taxon>
        <taxon>Oncorhynchus</taxon>
    </lineage>
</organism>
<gene>
    <name evidence="1" type="ORF">GSONMT00058705001</name>
</gene>
<dbReference type="GO" id="GO:0006392">
    <property type="term" value="P:transcription elongation by mitochondrial RNA polymerase"/>
    <property type="evidence" value="ECO:0007669"/>
    <property type="project" value="InterPro"/>
</dbReference>
<dbReference type="InterPro" id="IPR039150">
    <property type="entry name" value="TEFM"/>
</dbReference>
<dbReference type="Proteomes" id="UP000193380">
    <property type="component" value="Unassembled WGS sequence"/>
</dbReference>
<dbReference type="PaxDb" id="8022-A0A060YIT2"/>
<sequence>MCINPPFFQEANSIVSIVCGVNKIAWAHVDRGMNVLEWKHEDCHNFLKGTYMASAYLDDVS</sequence>
<protein>
    <submittedName>
        <fullName evidence="1">Uncharacterized protein</fullName>
    </submittedName>
</protein>
<dbReference type="AlphaFoldDB" id="A0A060YIT2"/>
<dbReference type="GO" id="GO:0042645">
    <property type="term" value="C:mitochondrial nucleoid"/>
    <property type="evidence" value="ECO:0007669"/>
    <property type="project" value="TreeGrafter"/>
</dbReference>
<evidence type="ECO:0000313" key="2">
    <source>
        <dbReference type="Proteomes" id="UP000193380"/>
    </source>
</evidence>
<dbReference type="PANTHER" id="PTHR21053:SF2">
    <property type="entry name" value="TRANSCRIPTION ELONGATION FACTOR, MITOCHONDRIAL"/>
    <property type="match status" value="1"/>
</dbReference>
<name>A0A060YIT2_ONCMY</name>
<dbReference type="PANTHER" id="PTHR21053">
    <property type="entry name" value="TRANSCRIPTION ELONGATION FACTOR, MITOCHONDRIAL"/>
    <property type="match status" value="1"/>
</dbReference>
<dbReference type="EMBL" id="FR909422">
    <property type="protein sequence ID" value="CDQ89344.1"/>
    <property type="molecule type" value="Genomic_DNA"/>
</dbReference>
<reference evidence="1" key="2">
    <citation type="submission" date="2014-03" db="EMBL/GenBank/DDBJ databases">
        <authorList>
            <person name="Genoscope - CEA"/>
        </authorList>
    </citation>
    <scope>NUCLEOTIDE SEQUENCE</scope>
</reference>
<proteinExistence type="predicted"/>
<reference evidence="1" key="1">
    <citation type="journal article" date="2014" name="Nat. Commun.">
        <title>The rainbow trout genome provides novel insights into evolution after whole-genome duplication in vertebrates.</title>
        <authorList>
            <person name="Berthelot C."/>
            <person name="Brunet F."/>
            <person name="Chalopin D."/>
            <person name="Juanchich A."/>
            <person name="Bernard M."/>
            <person name="Noel B."/>
            <person name="Bento P."/>
            <person name="Da Silva C."/>
            <person name="Labadie K."/>
            <person name="Alberti A."/>
            <person name="Aury J.M."/>
            <person name="Louis A."/>
            <person name="Dehais P."/>
            <person name="Bardou P."/>
            <person name="Montfort J."/>
            <person name="Klopp C."/>
            <person name="Cabau C."/>
            <person name="Gaspin C."/>
            <person name="Thorgaard G.H."/>
            <person name="Boussaha M."/>
            <person name="Quillet E."/>
            <person name="Guyomard R."/>
            <person name="Galiana D."/>
            <person name="Bobe J."/>
            <person name="Volff J.N."/>
            <person name="Genet C."/>
            <person name="Wincker P."/>
            <person name="Jaillon O."/>
            <person name="Roest Crollius H."/>
            <person name="Guiguen Y."/>
        </authorList>
    </citation>
    <scope>NUCLEOTIDE SEQUENCE [LARGE SCALE GENOMIC DNA]</scope>
</reference>